<reference evidence="1 2" key="1">
    <citation type="journal article" date="2015" name="Fungal Genet. Biol.">
        <title>Evolution of novel wood decay mechanisms in Agaricales revealed by the genome sequences of Fistulina hepatica and Cylindrobasidium torrendii.</title>
        <authorList>
            <person name="Floudas D."/>
            <person name="Held B.W."/>
            <person name="Riley R."/>
            <person name="Nagy L.G."/>
            <person name="Koehler G."/>
            <person name="Ransdell A.S."/>
            <person name="Younus H."/>
            <person name="Chow J."/>
            <person name="Chiniquy J."/>
            <person name="Lipzen A."/>
            <person name="Tritt A."/>
            <person name="Sun H."/>
            <person name="Haridas S."/>
            <person name="LaButti K."/>
            <person name="Ohm R.A."/>
            <person name="Kues U."/>
            <person name="Blanchette R.A."/>
            <person name="Grigoriev I.V."/>
            <person name="Minto R.E."/>
            <person name="Hibbett D.S."/>
        </authorList>
    </citation>
    <scope>NUCLEOTIDE SEQUENCE [LARGE SCALE GENOMIC DNA]</scope>
    <source>
        <strain evidence="1 2">FP15055 ss-10</strain>
    </source>
</reference>
<proteinExistence type="predicted"/>
<dbReference type="SUPFAM" id="SSF53098">
    <property type="entry name" value="Ribonuclease H-like"/>
    <property type="match status" value="1"/>
</dbReference>
<evidence type="ECO:0000313" key="2">
    <source>
        <dbReference type="Proteomes" id="UP000054007"/>
    </source>
</evidence>
<evidence type="ECO:0008006" key="3">
    <source>
        <dbReference type="Google" id="ProtNLM"/>
    </source>
</evidence>
<protein>
    <recommendedName>
        <fullName evidence="3">hAT-like transposase RNase-H fold domain-containing protein</fullName>
    </recommendedName>
</protein>
<gene>
    <name evidence="1" type="ORF">CYLTODRAFT_361514</name>
</gene>
<evidence type="ECO:0000313" key="1">
    <source>
        <dbReference type="EMBL" id="KIY62424.1"/>
    </source>
</evidence>
<accession>A0A0D7AX41</accession>
<dbReference type="EMBL" id="KN880786">
    <property type="protein sequence ID" value="KIY62424.1"/>
    <property type="molecule type" value="Genomic_DNA"/>
</dbReference>
<dbReference type="OrthoDB" id="3359487at2759"/>
<name>A0A0D7AX41_9AGAR</name>
<dbReference type="Proteomes" id="UP000054007">
    <property type="component" value="Unassembled WGS sequence"/>
</dbReference>
<sequence length="180" mass="20332">MRDVIKVFLDRASNGLVKYILSDDEWAAVHDLVDALAILKDATLYFSSNDPSVSSVIPAMDRIDEIFASAAIKSGASTQTFSPPMRYALAIGKKMMNKYYALSDDSYVYRISMVLHPSHKLAYFQRLGWDNDWTHTAVQITREVWEKRYKRTLTTPLPTTAPTPSAQVSSFINVKLVYSL</sequence>
<dbReference type="AlphaFoldDB" id="A0A0D7AX41"/>
<keyword evidence="2" id="KW-1185">Reference proteome</keyword>
<organism evidence="1 2">
    <name type="scientific">Cylindrobasidium torrendii FP15055 ss-10</name>
    <dbReference type="NCBI Taxonomy" id="1314674"/>
    <lineage>
        <taxon>Eukaryota</taxon>
        <taxon>Fungi</taxon>
        <taxon>Dikarya</taxon>
        <taxon>Basidiomycota</taxon>
        <taxon>Agaricomycotina</taxon>
        <taxon>Agaricomycetes</taxon>
        <taxon>Agaricomycetidae</taxon>
        <taxon>Agaricales</taxon>
        <taxon>Marasmiineae</taxon>
        <taxon>Physalacriaceae</taxon>
        <taxon>Cylindrobasidium</taxon>
    </lineage>
</organism>
<dbReference type="InterPro" id="IPR012337">
    <property type="entry name" value="RNaseH-like_sf"/>
</dbReference>